<protein>
    <submittedName>
        <fullName evidence="2">Uncharacterized protein</fullName>
    </submittedName>
</protein>
<keyword evidence="3" id="KW-1185">Reference proteome</keyword>
<evidence type="ECO:0000313" key="3">
    <source>
        <dbReference type="Proteomes" id="UP000052978"/>
    </source>
</evidence>
<feature type="compositionally biased region" description="Basic and acidic residues" evidence="1">
    <location>
        <begin position="1"/>
        <end position="10"/>
    </location>
</feature>
<name>S7Q5D7_MYOBR</name>
<dbReference type="EMBL" id="KE164550">
    <property type="protein sequence ID" value="EPQ18613.1"/>
    <property type="molecule type" value="Genomic_DNA"/>
</dbReference>
<organism evidence="2 3">
    <name type="scientific">Myotis brandtii</name>
    <name type="common">Brandt's bat</name>
    <dbReference type="NCBI Taxonomy" id="109478"/>
    <lineage>
        <taxon>Eukaryota</taxon>
        <taxon>Metazoa</taxon>
        <taxon>Chordata</taxon>
        <taxon>Craniata</taxon>
        <taxon>Vertebrata</taxon>
        <taxon>Euteleostomi</taxon>
        <taxon>Mammalia</taxon>
        <taxon>Eutheria</taxon>
        <taxon>Laurasiatheria</taxon>
        <taxon>Chiroptera</taxon>
        <taxon>Yangochiroptera</taxon>
        <taxon>Vespertilionidae</taxon>
        <taxon>Myotis</taxon>
    </lineage>
</organism>
<sequence>MKHRGGEDKRTRQKGWWRAVRHVNGEDSATHPKLSQTRGPSKGEPGRSTCHSLSPPRPAAARRGRTQRRLDVCGPRFAPTRGAKGPPKGTERHPREQPDLGAPICTQAARKGDPTRIGKGEGNLTSQPRPARWGGQDVPLGSPRARGK</sequence>
<evidence type="ECO:0000256" key="1">
    <source>
        <dbReference type="SAM" id="MobiDB-lite"/>
    </source>
</evidence>
<feature type="region of interest" description="Disordered" evidence="1">
    <location>
        <begin position="1"/>
        <end position="148"/>
    </location>
</feature>
<dbReference type="Proteomes" id="UP000052978">
    <property type="component" value="Unassembled WGS sequence"/>
</dbReference>
<feature type="compositionally biased region" description="Basic and acidic residues" evidence="1">
    <location>
        <begin position="89"/>
        <end position="98"/>
    </location>
</feature>
<evidence type="ECO:0000313" key="2">
    <source>
        <dbReference type="EMBL" id="EPQ18613.1"/>
    </source>
</evidence>
<gene>
    <name evidence="2" type="ORF">D623_10034611</name>
</gene>
<accession>S7Q5D7</accession>
<reference evidence="2 3" key="1">
    <citation type="journal article" date="2013" name="Nat. Commun.">
        <title>Genome analysis reveals insights into physiology and longevity of the Brandt's bat Myotis brandtii.</title>
        <authorList>
            <person name="Seim I."/>
            <person name="Fang X."/>
            <person name="Xiong Z."/>
            <person name="Lobanov A.V."/>
            <person name="Huang Z."/>
            <person name="Ma S."/>
            <person name="Feng Y."/>
            <person name="Turanov A.A."/>
            <person name="Zhu Y."/>
            <person name="Lenz T.L."/>
            <person name="Gerashchenko M.V."/>
            <person name="Fan D."/>
            <person name="Hee Yim S."/>
            <person name="Yao X."/>
            <person name="Jordan D."/>
            <person name="Xiong Y."/>
            <person name="Ma Y."/>
            <person name="Lyapunov A.N."/>
            <person name="Chen G."/>
            <person name="Kulakova O.I."/>
            <person name="Sun Y."/>
            <person name="Lee S.G."/>
            <person name="Bronson R.T."/>
            <person name="Moskalev A.A."/>
            <person name="Sunyaev S.R."/>
            <person name="Zhang G."/>
            <person name="Krogh A."/>
            <person name="Wang J."/>
            <person name="Gladyshev V.N."/>
        </authorList>
    </citation>
    <scope>NUCLEOTIDE SEQUENCE [LARGE SCALE GENOMIC DNA]</scope>
</reference>
<dbReference type="AlphaFoldDB" id="S7Q5D7"/>
<proteinExistence type="predicted"/>
<feature type="compositionally biased region" description="Basic and acidic residues" evidence="1">
    <location>
        <begin position="110"/>
        <end position="119"/>
    </location>
</feature>
<feature type="compositionally biased region" description="Basic residues" evidence="1">
    <location>
        <begin position="11"/>
        <end position="21"/>
    </location>
</feature>